<evidence type="ECO:0000256" key="1">
    <source>
        <dbReference type="SAM" id="Phobius"/>
    </source>
</evidence>
<organism evidence="2 3">
    <name type="scientific">Spiroplasma corruscae</name>
    <dbReference type="NCBI Taxonomy" id="216934"/>
    <lineage>
        <taxon>Bacteria</taxon>
        <taxon>Bacillati</taxon>
        <taxon>Mycoplasmatota</taxon>
        <taxon>Mollicutes</taxon>
        <taxon>Entomoplasmatales</taxon>
        <taxon>Spiroplasmataceae</taxon>
        <taxon>Spiroplasma</taxon>
    </lineage>
</organism>
<reference evidence="2 3" key="1">
    <citation type="submission" date="2017-07" db="EMBL/GenBank/DDBJ databases">
        <title>Complete genome sequence of Spiroplasma corruscae EC-1 (DSM 19793).</title>
        <authorList>
            <person name="Tsai Y.-M."/>
            <person name="Lo W.-S."/>
            <person name="Kuo C.-H."/>
        </authorList>
    </citation>
    <scope>NUCLEOTIDE SEQUENCE [LARGE SCALE GENOMIC DNA]</scope>
    <source>
        <strain evidence="2 3">EC-1</strain>
    </source>
</reference>
<gene>
    <name evidence="2" type="ORF">SCORR_v1c04760</name>
</gene>
<sequence>MANIKILKENRKSVFMLTSLTIFSLILITFSVLMMFSPIMSLDNLAKVNEVYSDTSIYTNIMSLFYKVNSAPDFSLISNIFMIVYLPLSTGLICLVLLVLRLIIHSVGYKSRSRKGIVIIVKPVRSYQLTMMICWLMWVILTLVSFLSYLSASPFLSGVSWFISLNNSPYVDSETIQKYSEIFNNQFKDCYWLTFAFFSGYSNGIYGETSDALKLLWIFLPFIPQFIFIIISFIGTLCGECSWGKINVSVIRDLDLSPEGNIEVTNNLSKRIMSKKININKISSSDLQARILLFYKNFIRLLELSDNTKIPIYKESRLLLEKFSVIQKTNWKKAGYYIEEIVDWYSSTDQKFVKLISQLVTNPKNNLFKTNKEQLYILIKEYQSAINKWNLLDAEFKIEQIFALTIRVTELLAKVGYCLKTRLANNFDSYENKVAFIDALNNAKLNKNYNNYRDICIQIIKKMSPEKVAITDFINKTLSSY</sequence>
<dbReference type="OrthoDB" id="388202at2"/>
<dbReference type="RefSeq" id="WP_094048804.1">
    <property type="nucleotide sequence ID" value="NZ_CP022535.1"/>
</dbReference>
<keyword evidence="1" id="KW-1133">Transmembrane helix</keyword>
<feature type="transmembrane region" description="Helical" evidence="1">
    <location>
        <begin position="14"/>
        <end position="36"/>
    </location>
</feature>
<evidence type="ECO:0000313" key="3">
    <source>
        <dbReference type="Proteomes" id="UP000203229"/>
    </source>
</evidence>
<protein>
    <recommendedName>
        <fullName evidence="4">Transmembrane protein</fullName>
    </recommendedName>
</protein>
<accession>A0A222EP14</accession>
<keyword evidence="3" id="KW-1185">Reference proteome</keyword>
<name>A0A222EP14_9MOLU</name>
<proteinExistence type="predicted"/>
<feature type="transmembrane region" description="Helical" evidence="1">
    <location>
        <begin position="80"/>
        <end position="104"/>
    </location>
</feature>
<dbReference type="AlphaFoldDB" id="A0A222EP14"/>
<keyword evidence="1" id="KW-0472">Membrane</keyword>
<evidence type="ECO:0000313" key="2">
    <source>
        <dbReference type="EMBL" id="ASP28248.1"/>
    </source>
</evidence>
<feature type="transmembrane region" description="Helical" evidence="1">
    <location>
        <begin position="132"/>
        <end position="152"/>
    </location>
</feature>
<feature type="transmembrane region" description="Helical" evidence="1">
    <location>
        <begin position="215"/>
        <end position="237"/>
    </location>
</feature>
<evidence type="ECO:0008006" key="4">
    <source>
        <dbReference type="Google" id="ProtNLM"/>
    </source>
</evidence>
<dbReference type="KEGG" id="scou:SCORR_v1c04760"/>
<keyword evidence="1" id="KW-0812">Transmembrane</keyword>
<dbReference type="Proteomes" id="UP000203229">
    <property type="component" value="Chromosome"/>
</dbReference>
<dbReference type="EMBL" id="CP022535">
    <property type="protein sequence ID" value="ASP28248.1"/>
    <property type="molecule type" value="Genomic_DNA"/>
</dbReference>